<dbReference type="RefSeq" id="WP_221859914.1">
    <property type="nucleotide sequence ID" value="NZ_JAIKTU010000004.1"/>
</dbReference>
<evidence type="ECO:0000259" key="2">
    <source>
        <dbReference type="Pfam" id="PF04471"/>
    </source>
</evidence>
<organism evidence="3 4">
    <name type="scientific">Clostridium sardiniense</name>
    <name type="common">Clostridium absonum</name>
    <dbReference type="NCBI Taxonomy" id="29369"/>
    <lineage>
        <taxon>Bacteria</taxon>
        <taxon>Bacillati</taxon>
        <taxon>Bacillota</taxon>
        <taxon>Clostridia</taxon>
        <taxon>Eubacteriales</taxon>
        <taxon>Clostridiaceae</taxon>
        <taxon>Clostridium</taxon>
    </lineage>
</organism>
<dbReference type="InterPro" id="IPR011335">
    <property type="entry name" value="Restrct_endonuc-II-like"/>
</dbReference>
<keyword evidence="1" id="KW-0812">Transmembrane</keyword>
<gene>
    <name evidence="3" type="ORF">K5V21_05950</name>
</gene>
<dbReference type="Gene3D" id="3.40.1350.10">
    <property type="match status" value="1"/>
</dbReference>
<evidence type="ECO:0000256" key="1">
    <source>
        <dbReference type="SAM" id="Phobius"/>
    </source>
</evidence>
<dbReference type="Pfam" id="PF04471">
    <property type="entry name" value="Mrr_cat"/>
    <property type="match status" value="1"/>
</dbReference>
<keyword evidence="1" id="KW-0472">Membrane</keyword>
<dbReference type="EMBL" id="JAIKTU010000004">
    <property type="protein sequence ID" value="MBY0754996.1"/>
    <property type="molecule type" value="Genomic_DNA"/>
</dbReference>
<dbReference type="PANTHER" id="PTHR30015">
    <property type="entry name" value="MRR RESTRICTION SYSTEM PROTEIN"/>
    <property type="match status" value="1"/>
</dbReference>
<dbReference type="SUPFAM" id="SSF52980">
    <property type="entry name" value="Restriction endonuclease-like"/>
    <property type="match status" value="1"/>
</dbReference>
<keyword evidence="1" id="KW-1133">Transmembrane helix</keyword>
<dbReference type="PANTHER" id="PTHR30015:SF7">
    <property type="entry name" value="TYPE IV METHYL-DIRECTED RESTRICTION ENZYME ECOKMRR"/>
    <property type="match status" value="1"/>
</dbReference>
<feature type="transmembrane region" description="Helical" evidence="1">
    <location>
        <begin position="6"/>
        <end position="24"/>
    </location>
</feature>
<accession>A0ABS7KW02</accession>
<reference evidence="3 4" key="1">
    <citation type="journal article" date="2021" name="Cell Host Microbe">
        <title>in vivo commensal control of Clostridioides difficile virulence.</title>
        <authorList>
            <person name="Girinathan B.P."/>
            <person name="Dibenedetto N."/>
            <person name="Worley J.N."/>
            <person name="Peltier J."/>
            <person name="Arrieta-Ortiz M.L."/>
            <person name="Rupa Christinal Immanuel S."/>
            <person name="Lavin R."/>
            <person name="Delaney M.L."/>
            <person name="Cummins C."/>
            <person name="Hoffmann M."/>
            <person name="Luo Y."/>
            <person name="Gonzalez-Escalona N."/>
            <person name="Allard M."/>
            <person name="Onderdonk A.B."/>
            <person name="Gerber G.K."/>
            <person name="Sonenshein A.L."/>
            <person name="Baliga N."/>
            <person name="Dupuy B."/>
            <person name="Bry L."/>
        </authorList>
    </citation>
    <scope>NUCLEOTIDE SEQUENCE [LARGE SCALE GENOMIC DNA]</scope>
    <source>
        <strain evidence="3 4">DSM 599</strain>
    </source>
</reference>
<protein>
    <submittedName>
        <fullName evidence="3">Restriction endonuclease</fullName>
    </submittedName>
</protein>
<dbReference type="InterPro" id="IPR007560">
    <property type="entry name" value="Restrct_endonuc_IV_Mrr"/>
</dbReference>
<keyword evidence="3" id="KW-0255">Endonuclease</keyword>
<feature type="domain" description="Restriction endonuclease type IV Mrr" evidence="2">
    <location>
        <begin position="47"/>
        <end position="178"/>
    </location>
</feature>
<comment type="caution">
    <text evidence="3">The sequence shown here is derived from an EMBL/GenBank/DDBJ whole genome shotgun (WGS) entry which is preliminary data.</text>
</comment>
<keyword evidence="3" id="KW-0540">Nuclease</keyword>
<name>A0ABS7KW02_CLOSR</name>
<keyword evidence="4" id="KW-1185">Reference proteome</keyword>
<evidence type="ECO:0000313" key="4">
    <source>
        <dbReference type="Proteomes" id="UP001299068"/>
    </source>
</evidence>
<dbReference type="GO" id="GO:0004519">
    <property type="term" value="F:endonuclease activity"/>
    <property type="evidence" value="ECO:0007669"/>
    <property type="project" value="UniProtKB-KW"/>
</dbReference>
<evidence type="ECO:0000313" key="3">
    <source>
        <dbReference type="EMBL" id="MBY0754996.1"/>
    </source>
</evidence>
<sequence>MNTLEIVIILILIITILKIITPLINKATTFNDEKIKFKVKMKKESITNLTGIEFEYFCRWLFDDIYHYRDVIVTPSENDGGVDLILTDENFEKTYVECKRYTTTYDYKDDKKIKNYDFMIGREICQKLVGAMMSNGIKKGIIVTTGEIHPNADKYISDLNENSDLDIKFITLHEIVKILDAYSESENYYINIEV</sequence>
<dbReference type="Proteomes" id="UP001299068">
    <property type="component" value="Unassembled WGS sequence"/>
</dbReference>
<dbReference type="InterPro" id="IPR011856">
    <property type="entry name" value="tRNA_endonuc-like_dom_sf"/>
</dbReference>
<keyword evidence="3" id="KW-0378">Hydrolase</keyword>
<dbReference type="InterPro" id="IPR052906">
    <property type="entry name" value="Type_IV_Methyl-Rstrct_Enzyme"/>
</dbReference>
<proteinExistence type="predicted"/>